<protein>
    <recommendedName>
        <fullName evidence="1">Tail specific protease domain-containing protein</fullName>
    </recommendedName>
</protein>
<feature type="domain" description="Tail specific protease" evidence="1">
    <location>
        <begin position="150"/>
        <end position="310"/>
    </location>
</feature>
<name>A0A5C1QCU4_9SPIO</name>
<dbReference type="InterPro" id="IPR029045">
    <property type="entry name" value="ClpP/crotonase-like_dom_sf"/>
</dbReference>
<dbReference type="GO" id="GO:0006508">
    <property type="term" value="P:proteolysis"/>
    <property type="evidence" value="ECO:0007669"/>
    <property type="project" value="InterPro"/>
</dbReference>
<dbReference type="EMBL" id="CP035807">
    <property type="protein sequence ID" value="QEN04880.1"/>
    <property type="molecule type" value="Genomic_DNA"/>
</dbReference>
<sequence length="361" mass="40926">MNKIITFLAVLLILSCNIPYIDNEYDSDHISTFNYFCDELKNHYVFTELKNIDIESRRSYYLENEITNNQTEEEFFLSFSKFVNEFKDGHTNIIAPFSHSSAYSIILDESDIDFNSNYNSWVIKYNYLNDNPVFVDSLKHGIIQRGGKSYGYIYYGSFMDRISSSQIEDYILKRFYGENVEGIILDIRSNGGGNLLNAITLVSYFGYDETSQTKEALKVWRRDGIDRYTKIDSLAMTLGVTVPFTITTNPNGYKGPVALLTNRGCYSAASFTATAFKSYPNVKQIGQDTGGGMGLPVGGTLPNGWRYRFSSNIAMPSYATGYDDEVNNYENGVPVDFSAVDILGNEIDEIIDRAILWIDSY</sequence>
<accession>A0A5C1QCU4</accession>
<dbReference type="PANTHER" id="PTHR32060:SF22">
    <property type="entry name" value="CARBOXYL-TERMINAL-PROCESSING PEPTIDASE 3, CHLOROPLASTIC"/>
    <property type="match status" value="1"/>
</dbReference>
<dbReference type="GO" id="GO:0008236">
    <property type="term" value="F:serine-type peptidase activity"/>
    <property type="evidence" value="ECO:0007669"/>
    <property type="project" value="InterPro"/>
</dbReference>
<dbReference type="GO" id="GO:0004175">
    <property type="term" value="F:endopeptidase activity"/>
    <property type="evidence" value="ECO:0007669"/>
    <property type="project" value="TreeGrafter"/>
</dbReference>
<reference evidence="2 3" key="2">
    <citation type="submission" date="2019-09" db="EMBL/GenBank/DDBJ databases">
        <title>Complete Genome Sequence and Methylome Analysis of free living Spirochaetas.</title>
        <authorList>
            <person name="Leshcheva N."/>
            <person name="Mikheeva N."/>
        </authorList>
    </citation>
    <scope>NUCLEOTIDE SEQUENCE [LARGE SCALE GENOMIC DNA]</scope>
    <source>
        <strain evidence="2 3">P</strain>
    </source>
</reference>
<dbReference type="KEGG" id="sper:EW093_09235"/>
<dbReference type="AlphaFoldDB" id="A0A5C1QCU4"/>
<dbReference type="Proteomes" id="UP000323824">
    <property type="component" value="Chromosome"/>
</dbReference>
<organism evidence="2 3">
    <name type="scientific">Thiospirochaeta perfilievii</name>
    <dbReference type="NCBI Taxonomy" id="252967"/>
    <lineage>
        <taxon>Bacteria</taxon>
        <taxon>Pseudomonadati</taxon>
        <taxon>Spirochaetota</taxon>
        <taxon>Spirochaetia</taxon>
        <taxon>Spirochaetales</taxon>
        <taxon>Spirochaetaceae</taxon>
        <taxon>Thiospirochaeta</taxon>
    </lineage>
</organism>
<dbReference type="PROSITE" id="PS51257">
    <property type="entry name" value="PROKAR_LIPOPROTEIN"/>
    <property type="match status" value="1"/>
</dbReference>
<evidence type="ECO:0000313" key="3">
    <source>
        <dbReference type="Proteomes" id="UP000323824"/>
    </source>
</evidence>
<dbReference type="Gene3D" id="3.90.226.10">
    <property type="entry name" value="2-enoyl-CoA Hydratase, Chain A, domain 1"/>
    <property type="match status" value="1"/>
</dbReference>
<dbReference type="Pfam" id="PF03572">
    <property type="entry name" value="Peptidase_S41"/>
    <property type="match status" value="1"/>
</dbReference>
<proteinExistence type="predicted"/>
<evidence type="ECO:0000313" key="2">
    <source>
        <dbReference type="EMBL" id="QEN04880.1"/>
    </source>
</evidence>
<dbReference type="Gene3D" id="3.30.750.44">
    <property type="match status" value="1"/>
</dbReference>
<reference evidence="2 3" key="1">
    <citation type="submission" date="2019-02" db="EMBL/GenBank/DDBJ databases">
        <authorList>
            <person name="Fomenkov A."/>
            <person name="Dubinina G."/>
            <person name="Grabovich M."/>
            <person name="Vincze T."/>
            <person name="Roberts R.J."/>
        </authorList>
    </citation>
    <scope>NUCLEOTIDE SEQUENCE [LARGE SCALE GENOMIC DNA]</scope>
    <source>
        <strain evidence="2 3">P</strain>
    </source>
</reference>
<evidence type="ECO:0000259" key="1">
    <source>
        <dbReference type="Pfam" id="PF03572"/>
    </source>
</evidence>
<dbReference type="PANTHER" id="PTHR32060">
    <property type="entry name" value="TAIL-SPECIFIC PROTEASE"/>
    <property type="match status" value="1"/>
</dbReference>
<dbReference type="InterPro" id="IPR005151">
    <property type="entry name" value="Tail-specific_protease"/>
</dbReference>
<dbReference type="SUPFAM" id="SSF52096">
    <property type="entry name" value="ClpP/crotonase"/>
    <property type="match status" value="1"/>
</dbReference>
<dbReference type="RefSeq" id="WP_149568121.1">
    <property type="nucleotide sequence ID" value="NZ_CP035807.1"/>
</dbReference>
<keyword evidence="3" id="KW-1185">Reference proteome</keyword>
<dbReference type="OrthoDB" id="6397760at2"/>
<gene>
    <name evidence="2" type="ORF">EW093_09235</name>
</gene>